<evidence type="ECO:0000313" key="1">
    <source>
        <dbReference type="EMBL" id="RHX87822.1"/>
    </source>
</evidence>
<protein>
    <submittedName>
        <fullName evidence="1">Uncharacterized protein</fullName>
    </submittedName>
</protein>
<name>A0A8B3CVZ1_9LEPT</name>
<evidence type="ECO:0000313" key="2">
    <source>
        <dbReference type="Proteomes" id="UP000266669"/>
    </source>
</evidence>
<dbReference type="AlphaFoldDB" id="A0A8B3CVZ1"/>
<organism evidence="1 2">
    <name type="scientific">Leptospira stimsonii</name>
    <dbReference type="NCBI Taxonomy" id="2202203"/>
    <lineage>
        <taxon>Bacteria</taxon>
        <taxon>Pseudomonadati</taxon>
        <taxon>Spirochaetota</taxon>
        <taxon>Spirochaetia</taxon>
        <taxon>Leptospirales</taxon>
        <taxon>Leptospiraceae</taxon>
        <taxon>Leptospira</taxon>
    </lineage>
</organism>
<accession>A0A8B3CVZ1</accession>
<reference evidence="2" key="1">
    <citation type="submission" date="2018-05" db="EMBL/GenBank/DDBJ databases">
        <title>Leptospira yasudae sp. nov. and Leptospira stimsonii sp. nov., two pathogenic species of the genus Leptospira isolated from environmental sources.</title>
        <authorList>
            <person name="Casanovas-Massana A."/>
            <person name="Hamond C."/>
            <person name="Santos L.A."/>
            <person name="Hacker K.P."/>
            <person name="Balassiano I."/>
            <person name="Medeiros M.A."/>
            <person name="Reis M.G."/>
            <person name="Ko A.I."/>
            <person name="Wunder E.A."/>
        </authorList>
    </citation>
    <scope>NUCLEOTIDE SEQUENCE [LARGE SCALE GENOMIC DNA]</scope>
    <source>
        <strain evidence="2">AMB6-RJ</strain>
    </source>
</reference>
<dbReference type="EMBL" id="QHCS01000001">
    <property type="protein sequence ID" value="RHX87822.1"/>
    <property type="molecule type" value="Genomic_DNA"/>
</dbReference>
<dbReference type="Proteomes" id="UP000266669">
    <property type="component" value="Unassembled WGS sequence"/>
</dbReference>
<comment type="caution">
    <text evidence="1">The sequence shown here is derived from an EMBL/GenBank/DDBJ whole genome shotgun (WGS) entry which is preliminary data.</text>
</comment>
<gene>
    <name evidence="1" type="ORF">DLM78_02230</name>
</gene>
<proteinExistence type="predicted"/>
<sequence>MFDPKFKTDGMKLNLSNFIKLDRFQKQIPTSKILPKTLRFRFNLETNILEIRKTIRKISNFDKRESNFLNLFGLLLYDTMSPLYSSFPNLSECVDFKKSKK</sequence>